<reference evidence="1 2" key="1">
    <citation type="submission" date="2010-03" db="EMBL/GenBank/DDBJ databases">
        <title>The Genome Sequence of Lactobacillus gasseri strain SV-16A-US.</title>
        <authorList>
            <consortium name="The Broad Institute Genome Sequencing Platform"/>
            <person name="Ward D."/>
            <person name="Earl A."/>
            <person name="Feldgarden M."/>
            <person name="Gevers D."/>
            <person name="Young S.K."/>
            <person name="Zeng Q."/>
            <person name="Koehrsen M."/>
            <person name="Alvarado L."/>
            <person name="Berlin A."/>
            <person name="Bochicchio J."/>
            <person name="Borenstein D."/>
            <person name="Chapman S.B."/>
            <person name="Chen Z."/>
            <person name="Engels R."/>
            <person name="Freedman E."/>
            <person name="Gellesch M."/>
            <person name="Goldberg J."/>
            <person name="Griggs A."/>
            <person name="Gujja S."/>
            <person name="Heilman E."/>
            <person name="Heiman D."/>
            <person name="Hepburn T."/>
            <person name="Howarth C."/>
            <person name="Jen D."/>
            <person name="Larson L."/>
            <person name="Mehta T."/>
            <person name="Park D."/>
            <person name="Pearson M."/>
            <person name="Roberts A."/>
            <person name="Saif S."/>
            <person name="Shea T."/>
            <person name="Shenoy N."/>
            <person name="Sisk P."/>
            <person name="Stolte C."/>
            <person name="Sykes S."/>
            <person name="Thomson T."/>
            <person name="Walk T."/>
            <person name="White J."/>
            <person name="Yandava C."/>
            <person name="Liu Y."/>
            <person name="Xu Q."/>
            <person name="Haas B."/>
            <person name="Nusbaum C."/>
            <person name="Birren B."/>
        </authorList>
    </citation>
    <scope>NUCLEOTIDE SEQUENCE [LARGE SCALE GENOMIC DNA]</scope>
    <source>
        <strain evidence="1 2">SV-16A-US</strain>
    </source>
</reference>
<dbReference type="AlphaFoldDB" id="A0AB34NYL6"/>
<dbReference type="EMBL" id="KN050675">
    <property type="protein sequence ID" value="KFL96779.1"/>
    <property type="molecule type" value="Genomic_DNA"/>
</dbReference>
<protein>
    <submittedName>
        <fullName evidence="1">Uncharacterized protein</fullName>
    </submittedName>
</protein>
<dbReference type="Proteomes" id="UP000030761">
    <property type="component" value="Unassembled WGS sequence"/>
</dbReference>
<dbReference type="RefSeq" id="WP_003655800.1">
    <property type="nucleotide sequence ID" value="NZ_KN050675.1"/>
</dbReference>
<evidence type="ECO:0000313" key="2">
    <source>
        <dbReference type="Proteomes" id="UP000030761"/>
    </source>
</evidence>
<evidence type="ECO:0000313" key="1">
    <source>
        <dbReference type="EMBL" id="KFL96779.1"/>
    </source>
</evidence>
<sequence>MAKEFRVRLSDEEFEFLNQIKENDPKVKNNHDLFALLMLDHLNLDSIRARKLENIDLNVQTLVELTGELAFKGRGFQDDNGLPITNVQVGSEFLSIKSAREKAKKRLEEQQKSLEN</sequence>
<organism evidence="1 2">
    <name type="scientific">Lactobacillus gasseri SV-16A-US</name>
    <dbReference type="NCBI Taxonomy" id="575604"/>
    <lineage>
        <taxon>Bacteria</taxon>
        <taxon>Bacillati</taxon>
        <taxon>Bacillota</taxon>
        <taxon>Bacilli</taxon>
        <taxon>Lactobacillales</taxon>
        <taxon>Lactobacillaceae</taxon>
        <taxon>Lactobacillus</taxon>
    </lineage>
</organism>
<gene>
    <name evidence="1" type="ORF">HMPREF5175_01256</name>
</gene>
<name>A0AB34NYL6_LACGS</name>
<accession>A0AB34NYL6</accession>
<proteinExistence type="predicted"/>